<dbReference type="RefSeq" id="WP_223911051.1">
    <property type="nucleotide sequence ID" value="NZ_AP025017.1"/>
</dbReference>
<dbReference type="InterPro" id="IPR037483">
    <property type="entry name" value="YjjU-like"/>
</dbReference>
<feature type="short sequence motif" description="DGA/G" evidence="2">
    <location>
        <begin position="241"/>
        <end position="243"/>
    </location>
</feature>
<reference evidence="5 6" key="1">
    <citation type="submission" date="2021-08" db="EMBL/GenBank/DDBJ databases">
        <title>Whole genome sequence of novel Actinomyces species strain MAS-1.</title>
        <authorList>
            <person name="Saito M."/>
            <person name="Kuwahara N."/>
            <person name="Takizawa T."/>
            <person name="Gotouda H."/>
            <person name="Ochiai T."/>
        </authorList>
    </citation>
    <scope>NUCLEOTIDE SEQUENCE [LARGE SCALE GENOMIC DNA]</scope>
    <source>
        <strain evidence="5 6">MAS-1</strain>
    </source>
</reference>
<keyword evidence="1 2" id="KW-0443">Lipid metabolism</keyword>
<feature type="short sequence motif" description="GXSXG" evidence="2">
    <location>
        <begin position="114"/>
        <end position="118"/>
    </location>
</feature>
<dbReference type="Pfam" id="PF19890">
    <property type="entry name" value="DUF6363"/>
    <property type="match status" value="1"/>
</dbReference>
<dbReference type="EMBL" id="AP025017">
    <property type="protein sequence ID" value="BDA63814.1"/>
    <property type="molecule type" value="Genomic_DNA"/>
</dbReference>
<keyword evidence="2 5" id="KW-0378">Hydrolase</keyword>
<dbReference type="Proteomes" id="UP000824496">
    <property type="component" value="Chromosome"/>
</dbReference>
<sequence length="365" mass="39336">MPSPSSQTDSPPPIPPRPTPEARPASARATALTTARAAGTAHAASATARPERGRPAPPAPRVPFGHPDHRPAPITHGPDDVALIFEGGGMRGAYTAALVRVMLEAGLSFPWVGGISAGCTHTCNFVSRDTWRTREAFVSLAADPRAGGWGSFLRGRGYFNSEYIYEHTSAPQEALPFDWPSFSSSASTVRIGALRCDTGRSVYWGLEDMPAMGDLLVRARASSSMPVLMPMVRIDGVPYMDGALGPTGGFALDAARGAGYERFLVVMTRPRGYVKPPVGRPAAYRRLFARYPALARGIIERPANYNRTVAELEALSRQGRAYLFRPERMSVANGELRYDRIVSAFEAGLAQAHRELPAIEDFLAG</sequence>
<dbReference type="Pfam" id="PF01734">
    <property type="entry name" value="Patatin"/>
    <property type="match status" value="1"/>
</dbReference>
<dbReference type="InterPro" id="IPR045943">
    <property type="entry name" value="DUF6363"/>
</dbReference>
<feature type="compositionally biased region" description="Pro residues" evidence="3">
    <location>
        <begin position="10"/>
        <end position="21"/>
    </location>
</feature>
<evidence type="ECO:0000256" key="3">
    <source>
        <dbReference type="SAM" id="MobiDB-lite"/>
    </source>
</evidence>
<gene>
    <name evidence="5" type="ORF">MANAM107_06480</name>
</gene>
<dbReference type="InterPro" id="IPR016035">
    <property type="entry name" value="Acyl_Trfase/lysoPLipase"/>
</dbReference>
<evidence type="ECO:0000259" key="4">
    <source>
        <dbReference type="PROSITE" id="PS51635"/>
    </source>
</evidence>
<accession>A0ABM7U8L7</accession>
<feature type="active site" description="Nucleophile" evidence="2">
    <location>
        <position position="116"/>
    </location>
</feature>
<dbReference type="InterPro" id="IPR002641">
    <property type="entry name" value="PNPLA_dom"/>
</dbReference>
<dbReference type="PROSITE" id="PS51635">
    <property type="entry name" value="PNPLA"/>
    <property type="match status" value="1"/>
</dbReference>
<evidence type="ECO:0000313" key="6">
    <source>
        <dbReference type="Proteomes" id="UP000824496"/>
    </source>
</evidence>
<feature type="region of interest" description="Disordered" evidence="3">
    <location>
        <begin position="1"/>
        <end position="77"/>
    </location>
</feature>
<feature type="domain" description="PNPLA" evidence="4">
    <location>
        <begin position="83"/>
        <end position="256"/>
    </location>
</feature>
<dbReference type="SUPFAM" id="SSF52151">
    <property type="entry name" value="FabD/lysophospholipase-like"/>
    <property type="match status" value="1"/>
</dbReference>
<feature type="active site" description="Proton acceptor" evidence="2">
    <location>
        <position position="241"/>
    </location>
</feature>
<feature type="compositionally biased region" description="Low complexity" evidence="3">
    <location>
        <begin position="22"/>
        <end position="48"/>
    </location>
</feature>
<dbReference type="GO" id="GO:0016787">
    <property type="term" value="F:hydrolase activity"/>
    <property type="evidence" value="ECO:0007669"/>
    <property type="project" value="UniProtKB-KW"/>
</dbReference>
<feature type="short sequence motif" description="GXGXXG" evidence="2">
    <location>
        <begin position="87"/>
        <end position="92"/>
    </location>
</feature>
<proteinExistence type="predicted"/>
<keyword evidence="6" id="KW-1185">Reference proteome</keyword>
<protein>
    <submittedName>
        <fullName evidence="5">Alpha-beta hydrolase esterase</fullName>
    </submittedName>
</protein>
<keyword evidence="2" id="KW-0442">Lipid degradation</keyword>
<dbReference type="Gene3D" id="3.40.1090.10">
    <property type="entry name" value="Cytosolic phospholipase A2 catalytic domain"/>
    <property type="match status" value="2"/>
</dbReference>
<evidence type="ECO:0000256" key="2">
    <source>
        <dbReference type="PROSITE-ProRule" id="PRU01161"/>
    </source>
</evidence>
<name>A0ABM7U8L7_9ACTO</name>
<evidence type="ECO:0000313" key="5">
    <source>
        <dbReference type="EMBL" id="BDA63814.1"/>
    </source>
</evidence>
<evidence type="ECO:0000256" key="1">
    <source>
        <dbReference type="ARBA" id="ARBA00023098"/>
    </source>
</evidence>
<organism evidence="5 6">
    <name type="scientific">Actinomyces capricornis</name>
    <dbReference type="NCBI Taxonomy" id="2755559"/>
    <lineage>
        <taxon>Bacteria</taxon>
        <taxon>Bacillati</taxon>
        <taxon>Actinomycetota</taxon>
        <taxon>Actinomycetes</taxon>
        <taxon>Actinomycetales</taxon>
        <taxon>Actinomycetaceae</taxon>
        <taxon>Actinomyces</taxon>
    </lineage>
</organism>
<dbReference type="CDD" id="cd07208">
    <property type="entry name" value="Pat_hypo_Ecoli_yjju_like"/>
    <property type="match status" value="1"/>
</dbReference>